<evidence type="ECO:0000313" key="4">
    <source>
        <dbReference type="Proteomes" id="UP001049176"/>
    </source>
</evidence>
<feature type="compositionally biased region" description="Polar residues" evidence="2">
    <location>
        <begin position="1040"/>
        <end position="1050"/>
    </location>
</feature>
<feature type="coiled-coil region" evidence="1">
    <location>
        <begin position="280"/>
        <end position="325"/>
    </location>
</feature>
<feature type="coiled-coil region" evidence="1">
    <location>
        <begin position="585"/>
        <end position="644"/>
    </location>
</feature>
<reference evidence="3" key="1">
    <citation type="journal article" date="2021" name="Genome Biol. Evol.">
        <title>The assembled and annotated genome of the fairy-ring fungus Marasmius oreades.</title>
        <authorList>
            <person name="Hiltunen M."/>
            <person name="Ament-Velasquez S.L."/>
            <person name="Johannesson H."/>
        </authorList>
    </citation>
    <scope>NUCLEOTIDE SEQUENCE</scope>
    <source>
        <strain evidence="3">03SP1</strain>
    </source>
</reference>
<gene>
    <name evidence="3" type="ORF">E1B28_003917</name>
</gene>
<dbReference type="Proteomes" id="UP001049176">
    <property type="component" value="Chromosome 2"/>
</dbReference>
<feature type="compositionally biased region" description="Basic and acidic residues" evidence="2">
    <location>
        <begin position="1055"/>
        <end position="1067"/>
    </location>
</feature>
<feature type="coiled-coil region" evidence="1">
    <location>
        <begin position="431"/>
        <end position="549"/>
    </location>
</feature>
<feature type="coiled-coil region" evidence="1">
    <location>
        <begin position="688"/>
        <end position="782"/>
    </location>
</feature>
<dbReference type="RefSeq" id="XP_043012957.1">
    <property type="nucleotide sequence ID" value="XM_043148360.1"/>
</dbReference>
<dbReference type="OrthoDB" id="3246510at2759"/>
<protein>
    <submittedName>
        <fullName evidence="3">Uncharacterized protein</fullName>
    </submittedName>
</protein>
<evidence type="ECO:0000256" key="2">
    <source>
        <dbReference type="SAM" id="MobiDB-lite"/>
    </source>
</evidence>
<organism evidence="3 4">
    <name type="scientific">Marasmius oreades</name>
    <name type="common">fairy-ring Marasmius</name>
    <dbReference type="NCBI Taxonomy" id="181124"/>
    <lineage>
        <taxon>Eukaryota</taxon>
        <taxon>Fungi</taxon>
        <taxon>Dikarya</taxon>
        <taxon>Basidiomycota</taxon>
        <taxon>Agaricomycotina</taxon>
        <taxon>Agaricomycetes</taxon>
        <taxon>Agaricomycetidae</taxon>
        <taxon>Agaricales</taxon>
        <taxon>Marasmiineae</taxon>
        <taxon>Marasmiaceae</taxon>
        <taxon>Marasmius</taxon>
    </lineage>
</organism>
<dbReference type="KEGG" id="more:E1B28_003917"/>
<feature type="region of interest" description="Disordered" evidence="2">
    <location>
        <begin position="32"/>
        <end position="98"/>
    </location>
</feature>
<keyword evidence="4" id="KW-1185">Reference proteome</keyword>
<comment type="caution">
    <text evidence="3">The sequence shown here is derived from an EMBL/GenBank/DDBJ whole genome shotgun (WGS) entry which is preliminary data.</text>
</comment>
<keyword evidence="1" id="KW-0175">Coiled coil</keyword>
<evidence type="ECO:0000313" key="3">
    <source>
        <dbReference type="EMBL" id="KAG7096487.1"/>
    </source>
</evidence>
<proteinExistence type="predicted"/>
<dbReference type="GeneID" id="66072993"/>
<sequence>MNSDAYGHYQSFSKPDKPAKNVFSFAFASRPNASSENKLVSEDNNASNGTSFFPRGLKSNTKNPGFNQLHKEPSQSARIFPSNRFQTPQRVPKQEPTSPFGEHFQIITPSFNAKPVEHDPEFNHAKYQLQEGTHKRHYLPALSEVQRSGSLRAAPPLTPSNRSVTQSSESVDDDDLDLSDLMNRRMKEAKVVKSQLAEERVLTVNLRSQVASLRSDNSELEKRIVKLEAAKEKYNQDTAAKLDEFKQMQELLTATQAAQQSQQTIIDDKEKERLEQSEYITMLQKKVQENEERVAKVKDTAKRGIENLGRNYQAMLAAFEQLKHKQEHSRKNIENVKGEILDLKFTATERFKEIEPLLDPSGRHLFKSAETRGLVQELQNDRSDAQRVIDMLRDKLHVLGAQVVDYKEKVEILENMRKEEGVNFSKTVSLLEAASKKVDRLVEKLRQREQEGAERTAVGAKLELQLTHSEDRITKIQTELERKNVEIEGLNDSNRKLNIELQLTSARLDDALQRQAMESERLAAAQGQLRSQEQEIVLLRGNIERFENSEEGLRAASATSSARILELEDMVRSAHAAEAAAVAKCENLLEKSQVLELEVKKGKKKMEEKAEVLDARIEKMSLELNRSEEELRQANTRFVVLQERFDSQTTMLKFAKEQSGDLQERLLSSEKANAAKLEASEGNYKTEIAVLAEQRSTLQNEVEKLKAQLGNLETSSNEYKTHAEETLGNLKAANVILKEQKASLQVNFDRLQEDYAELRSQKADLQTEKRALQEMLEKGSEETWRLRNLVEKHDKEAALRHQNVLDRVDCQQVALAGVSADYKERLAKQEEYHSKLLQAENKRADVAEKSFEHVSTQVRDLKLEISTLDAELKATKDAAVIVQENLARARAVEDNMKDTLARIESLESENECLRRMESTIQERYQTGELSDSEKELVSLVMNTTQTMHEQEIVEKGNELRRRDNMNGALQAKIDALESTLAKCLKNQGPDQDGQSKSKSMVDLNIWMSSSPLSGADSLPPSQTRSSVIVSRRVISDHSGRVTSRPESPTFAQLEADEHRPSSEDKPQQEPARPTKKLRASAPRKMDTGDEAKPKRGNARKRRI</sequence>
<feature type="compositionally biased region" description="Basic and acidic residues" evidence="2">
    <location>
        <begin position="1083"/>
        <end position="1093"/>
    </location>
</feature>
<evidence type="ECO:0000256" key="1">
    <source>
        <dbReference type="SAM" id="Coils"/>
    </source>
</evidence>
<feature type="region of interest" description="Disordered" evidence="2">
    <location>
        <begin position="151"/>
        <end position="174"/>
    </location>
</feature>
<feature type="compositionally biased region" description="Basic residues" evidence="2">
    <location>
        <begin position="1094"/>
        <end position="1103"/>
    </location>
</feature>
<feature type="coiled-coil region" evidence="1">
    <location>
        <begin position="858"/>
        <end position="923"/>
    </location>
</feature>
<feature type="region of interest" description="Disordered" evidence="2">
    <location>
        <begin position="1010"/>
        <end position="1103"/>
    </location>
</feature>
<dbReference type="EMBL" id="CM032182">
    <property type="protein sequence ID" value="KAG7096487.1"/>
    <property type="molecule type" value="Genomic_DNA"/>
</dbReference>
<feature type="coiled-coil region" evidence="1">
    <location>
        <begin position="203"/>
        <end position="237"/>
    </location>
</feature>
<dbReference type="AlphaFoldDB" id="A0A9P7UXJ2"/>
<accession>A0A9P7UXJ2</accession>
<feature type="compositionally biased region" description="Polar residues" evidence="2">
    <location>
        <begin position="32"/>
        <end position="51"/>
    </location>
</feature>
<name>A0A9P7UXJ2_9AGAR</name>